<evidence type="ECO:0000256" key="3">
    <source>
        <dbReference type="ARBA" id="ARBA00023163"/>
    </source>
</evidence>
<dbReference type="PROSITE" id="PS50949">
    <property type="entry name" value="HTH_GNTR"/>
    <property type="match status" value="1"/>
</dbReference>
<dbReference type="EMBL" id="JACYFU010000003">
    <property type="protein sequence ID" value="MBD8066150.1"/>
    <property type="molecule type" value="Genomic_DNA"/>
</dbReference>
<keyword evidence="1" id="KW-0805">Transcription regulation</keyword>
<keyword evidence="6" id="KW-1185">Reference proteome</keyword>
<dbReference type="AlphaFoldDB" id="A0A927IQZ0"/>
<dbReference type="Pfam" id="PF07729">
    <property type="entry name" value="FCD"/>
    <property type="match status" value="1"/>
</dbReference>
<dbReference type="SUPFAM" id="SSF48008">
    <property type="entry name" value="GntR ligand-binding domain-like"/>
    <property type="match status" value="1"/>
</dbReference>
<evidence type="ECO:0000313" key="5">
    <source>
        <dbReference type="EMBL" id="MBD8066150.1"/>
    </source>
</evidence>
<comment type="caution">
    <text evidence="5">The sequence shown here is derived from an EMBL/GenBank/DDBJ whole genome shotgun (WGS) entry which is preliminary data.</text>
</comment>
<evidence type="ECO:0000259" key="4">
    <source>
        <dbReference type="PROSITE" id="PS50949"/>
    </source>
</evidence>
<dbReference type="InterPro" id="IPR008920">
    <property type="entry name" value="TF_FadR/GntR_C"/>
</dbReference>
<dbReference type="CDD" id="cd07377">
    <property type="entry name" value="WHTH_GntR"/>
    <property type="match status" value="1"/>
</dbReference>
<name>A0A927IQZ0_9HYPH</name>
<keyword evidence="2" id="KW-0238">DNA-binding</keyword>
<dbReference type="Pfam" id="PF00392">
    <property type="entry name" value="GntR"/>
    <property type="match status" value="1"/>
</dbReference>
<dbReference type="Proteomes" id="UP000654108">
    <property type="component" value="Unassembled WGS sequence"/>
</dbReference>
<dbReference type="SMART" id="SM00345">
    <property type="entry name" value="HTH_GNTR"/>
    <property type="match status" value="1"/>
</dbReference>
<dbReference type="PANTHER" id="PTHR43537">
    <property type="entry name" value="TRANSCRIPTIONAL REGULATOR, GNTR FAMILY"/>
    <property type="match status" value="1"/>
</dbReference>
<dbReference type="Gene3D" id="1.10.10.10">
    <property type="entry name" value="Winged helix-like DNA-binding domain superfamily/Winged helix DNA-binding domain"/>
    <property type="match status" value="1"/>
</dbReference>
<dbReference type="GO" id="GO:0003700">
    <property type="term" value="F:DNA-binding transcription factor activity"/>
    <property type="evidence" value="ECO:0007669"/>
    <property type="project" value="InterPro"/>
</dbReference>
<dbReference type="InterPro" id="IPR036388">
    <property type="entry name" value="WH-like_DNA-bd_sf"/>
</dbReference>
<dbReference type="SUPFAM" id="SSF46785">
    <property type="entry name" value="Winged helix' DNA-binding domain"/>
    <property type="match status" value="1"/>
</dbReference>
<dbReference type="InterPro" id="IPR000524">
    <property type="entry name" value="Tscrpt_reg_HTH_GntR"/>
</dbReference>
<proteinExistence type="predicted"/>
<dbReference type="InterPro" id="IPR011711">
    <property type="entry name" value="GntR_C"/>
</dbReference>
<dbReference type="SMART" id="SM00895">
    <property type="entry name" value="FCD"/>
    <property type="match status" value="1"/>
</dbReference>
<dbReference type="InterPro" id="IPR036390">
    <property type="entry name" value="WH_DNA-bd_sf"/>
</dbReference>
<dbReference type="RefSeq" id="WP_191775583.1">
    <property type="nucleotide sequence ID" value="NZ_JACYFU010000003.1"/>
</dbReference>
<feature type="domain" description="HTH gntR-type" evidence="4">
    <location>
        <begin position="17"/>
        <end position="85"/>
    </location>
</feature>
<protein>
    <submittedName>
        <fullName evidence="5">FadR family transcriptional regulator</fullName>
    </submittedName>
</protein>
<evidence type="ECO:0000256" key="2">
    <source>
        <dbReference type="ARBA" id="ARBA00023125"/>
    </source>
</evidence>
<evidence type="ECO:0000256" key="1">
    <source>
        <dbReference type="ARBA" id="ARBA00023015"/>
    </source>
</evidence>
<organism evidence="5 6">
    <name type="scientific">Devosia oryzisoli</name>
    <dbReference type="NCBI Taxonomy" id="2774138"/>
    <lineage>
        <taxon>Bacteria</taxon>
        <taxon>Pseudomonadati</taxon>
        <taxon>Pseudomonadota</taxon>
        <taxon>Alphaproteobacteria</taxon>
        <taxon>Hyphomicrobiales</taxon>
        <taxon>Devosiaceae</taxon>
        <taxon>Devosia</taxon>
    </lineage>
</organism>
<gene>
    <name evidence="5" type="ORF">IC608_11785</name>
</gene>
<dbReference type="GO" id="GO:0003677">
    <property type="term" value="F:DNA binding"/>
    <property type="evidence" value="ECO:0007669"/>
    <property type="project" value="UniProtKB-KW"/>
</dbReference>
<keyword evidence="3" id="KW-0804">Transcription</keyword>
<reference evidence="5" key="1">
    <citation type="submission" date="2020-09" db="EMBL/GenBank/DDBJ databases">
        <title>Genome seq and assembly of Devosia sp.</title>
        <authorList>
            <person name="Chhetri G."/>
        </authorList>
    </citation>
    <scope>NUCLEOTIDE SEQUENCE</scope>
    <source>
        <strain evidence="5">PTR5</strain>
    </source>
</reference>
<sequence>MDAPLNLQNLKNGLSKLTIREQVSHRLAAMVQSGILRIGDELPSERELAATLEVSRETVRGAIQMLAAIGMVEISQGSRTRIARTQGFSANNSVTQPVLSGRSAEEVYQARLMVEIPVIRVAVERIDDDGIARLRRLVEAQRDMVNDHIRFQISDAEFHDCIYHASGNELVGGFLHELFSFGMEYRRHVLLREGSVSLSLDDHIEILDAFERRDPMAAAEAMENHLNRIHQTTLEAMAETRAGRR</sequence>
<evidence type="ECO:0000313" key="6">
    <source>
        <dbReference type="Proteomes" id="UP000654108"/>
    </source>
</evidence>
<dbReference type="Gene3D" id="1.20.120.530">
    <property type="entry name" value="GntR ligand-binding domain-like"/>
    <property type="match status" value="1"/>
</dbReference>
<dbReference type="PRINTS" id="PR00035">
    <property type="entry name" value="HTHGNTR"/>
</dbReference>
<accession>A0A927IQZ0</accession>
<dbReference type="PANTHER" id="PTHR43537:SF5">
    <property type="entry name" value="UXU OPERON TRANSCRIPTIONAL REGULATOR"/>
    <property type="match status" value="1"/>
</dbReference>